<evidence type="ECO:0000313" key="1">
    <source>
        <dbReference type="EMBL" id="KAG5450999.1"/>
    </source>
</evidence>
<gene>
    <name evidence="1" type="ORF">CSKR_201322</name>
</gene>
<keyword evidence="2" id="KW-1185">Reference proteome</keyword>
<dbReference type="EMBL" id="NIRI02000042">
    <property type="protein sequence ID" value="KAG5450999.1"/>
    <property type="molecule type" value="Genomic_DNA"/>
</dbReference>
<dbReference type="AlphaFoldDB" id="A0A8T1MPP2"/>
<comment type="caution">
    <text evidence="1">The sequence shown here is derived from an EMBL/GenBank/DDBJ whole genome shotgun (WGS) entry which is preliminary data.</text>
</comment>
<reference evidence="1 2" key="1">
    <citation type="journal article" date="2018" name="Biotechnol. Adv.">
        <title>Improved genomic resources and new bioinformatic workflow for the carcinogenic parasite Clonorchis sinensis: Biotechnological implications.</title>
        <authorList>
            <person name="Wang D."/>
            <person name="Korhonen P.K."/>
            <person name="Gasser R.B."/>
            <person name="Young N.D."/>
        </authorList>
    </citation>
    <scope>NUCLEOTIDE SEQUENCE [LARGE SCALE GENOMIC DNA]</scope>
    <source>
        <strain evidence="1">Cs-k2</strain>
    </source>
</reference>
<dbReference type="Proteomes" id="UP000286415">
    <property type="component" value="Unassembled WGS sequence"/>
</dbReference>
<organism evidence="1 2">
    <name type="scientific">Clonorchis sinensis</name>
    <name type="common">Chinese liver fluke</name>
    <dbReference type="NCBI Taxonomy" id="79923"/>
    <lineage>
        <taxon>Eukaryota</taxon>
        <taxon>Metazoa</taxon>
        <taxon>Spiralia</taxon>
        <taxon>Lophotrochozoa</taxon>
        <taxon>Platyhelminthes</taxon>
        <taxon>Trematoda</taxon>
        <taxon>Digenea</taxon>
        <taxon>Opisthorchiida</taxon>
        <taxon>Opisthorchiata</taxon>
        <taxon>Opisthorchiidae</taxon>
        <taxon>Clonorchis</taxon>
    </lineage>
</organism>
<proteinExistence type="predicted"/>
<evidence type="ECO:0000313" key="2">
    <source>
        <dbReference type="Proteomes" id="UP000286415"/>
    </source>
</evidence>
<name>A0A8T1MPP2_CLOSI</name>
<reference evidence="1 2" key="2">
    <citation type="journal article" date="2021" name="Genomics">
        <title>High-quality reference genome for Clonorchis sinensis.</title>
        <authorList>
            <person name="Young N.D."/>
            <person name="Stroehlein A.J."/>
            <person name="Kinkar L."/>
            <person name="Wang T."/>
            <person name="Sohn W.M."/>
            <person name="Chang B.C.H."/>
            <person name="Kaur P."/>
            <person name="Weisz D."/>
            <person name="Dudchenko O."/>
            <person name="Aiden E.L."/>
            <person name="Korhonen P.K."/>
            <person name="Gasser R.B."/>
        </authorList>
    </citation>
    <scope>NUCLEOTIDE SEQUENCE [LARGE SCALE GENOMIC DNA]</scope>
    <source>
        <strain evidence="1">Cs-k2</strain>
    </source>
</reference>
<accession>A0A8T1MPP2</accession>
<protein>
    <submittedName>
        <fullName evidence="1">Uncharacterized protein</fullName>
    </submittedName>
</protein>
<sequence length="133" mass="15030">MKLFDHKIITTVNAITLANRLDPLDYGLPSRYRTKGYLEHPLSFILPRFRLDVDGCLDVGDFKIMYVPLLASSAKTTPPNGKLMPIHLSSPHDLYQNAQVKPNERALASLTSQHLEKQKEVIPIYSIRRSAST</sequence>